<evidence type="ECO:0000256" key="2">
    <source>
        <dbReference type="ARBA" id="ARBA00015003"/>
    </source>
</evidence>
<protein>
    <recommendedName>
        <fullName evidence="2">Tubulin-specific chaperone D</fullName>
    </recommendedName>
</protein>
<dbReference type="GO" id="GO:0016328">
    <property type="term" value="C:lateral plasma membrane"/>
    <property type="evidence" value="ECO:0007669"/>
    <property type="project" value="TreeGrafter"/>
</dbReference>
<dbReference type="InterPro" id="IPR033162">
    <property type="entry name" value="TBCD"/>
</dbReference>
<gene>
    <name evidence="7" type="primary">LOC103512853</name>
</gene>
<dbReference type="GO" id="GO:0034333">
    <property type="term" value="P:adherens junction assembly"/>
    <property type="evidence" value="ECO:0007669"/>
    <property type="project" value="TreeGrafter"/>
</dbReference>
<name>A0A3Q0J0Q1_DIACI</name>
<dbReference type="InterPro" id="IPR016024">
    <property type="entry name" value="ARM-type_fold"/>
</dbReference>
<accession>A0A3Q0J0Q1</accession>
<dbReference type="SUPFAM" id="SSF48371">
    <property type="entry name" value="ARM repeat"/>
    <property type="match status" value="1"/>
</dbReference>
<dbReference type="GO" id="GO:0005096">
    <property type="term" value="F:GTPase activator activity"/>
    <property type="evidence" value="ECO:0007669"/>
    <property type="project" value="InterPro"/>
</dbReference>
<dbReference type="RefSeq" id="XP_026682016.1">
    <property type="nucleotide sequence ID" value="XM_026826215.1"/>
</dbReference>
<keyword evidence="3" id="KW-0143">Chaperone</keyword>
<dbReference type="AlphaFoldDB" id="A0A3Q0J0Q1"/>
<dbReference type="GO" id="GO:0007023">
    <property type="term" value="P:post-chaperonin tubulin folding pathway"/>
    <property type="evidence" value="ECO:0007669"/>
    <property type="project" value="InterPro"/>
</dbReference>
<feature type="domain" description="Tubulin-folding cofactor D ARM repeats" evidence="5">
    <location>
        <begin position="1"/>
        <end position="85"/>
    </location>
</feature>
<evidence type="ECO:0000259" key="4">
    <source>
        <dbReference type="Pfam" id="PF12612"/>
    </source>
</evidence>
<dbReference type="Proteomes" id="UP000079169">
    <property type="component" value="Unplaced"/>
</dbReference>
<dbReference type="KEGG" id="dci:103512853"/>
<evidence type="ECO:0000313" key="6">
    <source>
        <dbReference type="Proteomes" id="UP000079169"/>
    </source>
</evidence>
<dbReference type="STRING" id="121845.A0A3Q0J0Q1"/>
<dbReference type="GO" id="GO:0070830">
    <property type="term" value="P:bicellular tight junction assembly"/>
    <property type="evidence" value="ECO:0007669"/>
    <property type="project" value="TreeGrafter"/>
</dbReference>
<dbReference type="InterPro" id="IPR022577">
    <property type="entry name" value="TBCD_C"/>
</dbReference>
<evidence type="ECO:0000259" key="5">
    <source>
        <dbReference type="Pfam" id="PF25767"/>
    </source>
</evidence>
<dbReference type="Pfam" id="PF25767">
    <property type="entry name" value="ARM_TBCD_2nd"/>
    <property type="match status" value="1"/>
</dbReference>
<reference evidence="7" key="1">
    <citation type="submission" date="2025-08" db="UniProtKB">
        <authorList>
            <consortium name="RefSeq"/>
        </authorList>
    </citation>
    <scope>IDENTIFICATION</scope>
</reference>
<evidence type="ECO:0000256" key="1">
    <source>
        <dbReference type="ARBA" id="ARBA00006853"/>
    </source>
</evidence>
<dbReference type="PANTHER" id="PTHR12658">
    <property type="entry name" value="BETA-TUBULIN COFACTOR D"/>
    <property type="match status" value="1"/>
</dbReference>
<dbReference type="Pfam" id="PF12612">
    <property type="entry name" value="TFCD_C"/>
    <property type="match status" value="1"/>
</dbReference>
<evidence type="ECO:0000256" key="3">
    <source>
        <dbReference type="ARBA" id="ARBA00023186"/>
    </source>
</evidence>
<dbReference type="GO" id="GO:0000226">
    <property type="term" value="P:microtubule cytoskeleton organization"/>
    <property type="evidence" value="ECO:0007669"/>
    <property type="project" value="TreeGrafter"/>
</dbReference>
<dbReference type="InterPro" id="IPR011989">
    <property type="entry name" value="ARM-like"/>
</dbReference>
<dbReference type="GO" id="GO:0007021">
    <property type="term" value="P:tubulin complex assembly"/>
    <property type="evidence" value="ECO:0007669"/>
    <property type="project" value="InterPro"/>
</dbReference>
<dbReference type="GO" id="GO:0048487">
    <property type="term" value="F:beta-tubulin binding"/>
    <property type="evidence" value="ECO:0007669"/>
    <property type="project" value="InterPro"/>
</dbReference>
<proteinExistence type="inferred from homology"/>
<evidence type="ECO:0000313" key="7">
    <source>
        <dbReference type="RefSeq" id="XP_026682016.1"/>
    </source>
</evidence>
<dbReference type="InterPro" id="IPR058033">
    <property type="entry name" value="ARM_TBCD_2nd"/>
</dbReference>
<dbReference type="PaxDb" id="121845-A0A3Q0J0Q1"/>
<dbReference type="Gene3D" id="1.25.10.10">
    <property type="entry name" value="Leucine-rich Repeat Variant"/>
    <property type="match status" value="1"/>
</dbReference>
<dbReference type="GeneID" id="103512853"/>
<feature type="domain" description="Tubulin-folding cofactor D C-terminal" evidence="4">
    <location>
        <begin position="427"/>
        <end position="527"/>
    </location>
</feature>
<organism evidence="6 7">
    <name type="scientific">Diaphorina citri</name>
    <name type="common">Asian citrus psyllid</name>
    <dbReference type="NCBI Taxonomy" id="121845"/>
    <lineage>
        <taxon>Eukaryota</taxon>
        <taxon>Metazoa</taxon>
        <taxon>Ecdysozoa</taxon>
        <taxon>Arthropoda</taxon>
        <taxon>Hexapoda</taxon>
        <taxon>Insecta</taxon>
        <taxon>Pterygota</taxon>
        <taxon>Neoptera</taxon>
        <taxon>Paraneoptera</taxon>
        <taxon>Hemiptera</taxon>
        <taxon>Sternorrhyncha</taxon>
        <taxon>Psylloidea</taxon>
        <taxon>Psyllidae</taxon>
        <taxon>Diaphorininae</taxon>
        <taxon>Diaphorina</taxon>
    </lineage>
</organism>
<keyword evidence="6" id="KW-1185">Reference proteome</keyword>
<sequence>MKALVYDEPKGFCSVGSYIRDAACYVCWAFARAYDHHTLEPLVQQIAQGLLVVTCYDKEINCRRAASAAFQELVGRQGGNPPYGIDILTRADYFSVGNRQSAYLDISVYIAQFEAYTRPFIQHLMARKVEHWDPEIRKLTAKTLPRLVPLDREYFLTEVLEQLLIKIDSIDLNARHGATLSLGEVVRALSELKCVIPVETRVRIENIVKNFRDKKQLQGLSGEMTRQACCYMIEQLTAAESHIHTNEWQILLNESLLHEALSVRTQACEALPVLCRRIYPSGSSYQSLIDLYVSQLESCSPTSREGHAMALGVLPAFMLLPHLDLIIGSLIRCSHVTDATANWTFSRKNAIQALDSIVGKLQGKRILLSYVPALFDCYLMGVEEYTKDSRGDIGRHTRQAAMSALRGLIVTCVSLDPSALTEDNIEKTMSALLKQAVERIDQTRGVAAQIFCSLLQNEPQIPHIPHRTELLTIFTPDIIASVNWIKENETFPLFSQVLACDSYTSALMAGFIMSMGGMTERLVSRYRFHY</sequence>
<dbReference type="PANTHER" id="PTHR12658:SF0">
    <property type="entry name" value="TUBULIN-SPECIFIC CHAPERONE D"/>
    <property type="match status" value="1"/>
</dbReference>
<comment type="similarity">
    <text evidence="1">Belongs to the TBCD family.</text>
</comment>